<dbReference type="PANTHER" id="PTHR30097:SF4">
    <property type="entry name" value="SLR6042 PROTEIN"/>
    <property type="match status" value="1"/>
</dbReference>
<feature type="domain" description="CusB-like beta-barrel" evidence="7">
    <location>
        <begin position="227"/>
        <end position="302"/>
    </location>
</feature>
<comment type="similarity">
    <text evidence="1">Belongs to the membrane fusion protein (MFP) (TC 8.A.1) family.</text>
</comment>
<dbReference type="NCBIfam" id="TIGR01730">
    <property type="entry name" value="RND_mfp"/>
    <property type="match status" value="1"/>
</dbReference>
<keyword evidence="11" id="KW-1185">Reference proteome</keyword>
<feature type="domain" description="CzcB-like alpha-helical hairpin" evidence="6">
    <location>
        <begin position="118"/>
        <end position="176"/>
    </location>
</feature>
<keyword evidence="2" id="KW-0813">Transport</keyword>
<dbReference type="KEGG" id="metu:GNH96_08580"/>
<dbReference type="GO" id="GO:0060003">
    <property type="term" value="P:copper ion export"/>
    <property type="evidence" value="ECO:0007669"/>
    <property type="project" value="TreeGrafter"/>
</dbReference>
<dbReference type="Pfam" id="PF25954">
    <property type="entry name" value="Beta-barrel_RND_2"/>
    <property type="match status" value="1"/>
</dbReference>
<dbReference type="SUPFAM" id="SSF111369">
    <property type="entry name" value="HlyD-like secretion proteins"/>
    <property type="match status" value="1"/>
</dbReference>
<feature type="domain" description="Multidrug resistance protein MdtA-like C-terminal permuted SH3" evidence="8">
    <location>
        <begin position="308"/>
        <end position="366"/>
    </location>
</feature>
<dbReference type="FunFam" id="2.40.420.20:FF:000006">
    <property type="entry name" value="RND family efflux transporter MFP subunit"/>
    <property type="match status" value="1"/>
</dbReference>
<dbReference type="AlphaFoldDB" id="A0A858Q888"/>
<evidence type="ECO:0000256" key="2">
    <source>
        <dbReference type="ARBA" id="ARBA00022448"/>
    </source>
</evidence>
<protein>
    <submittedName>
        <fullName evidence="10">Efflux RND transporter periplasmic adaptor subunit</fullName>
    </submittedName>
</protein>
<keyword evidence="4" id="KW-0105">Cadmium resistance</keyword>
<dbReference type="Pfam" id="PF25893">
    <property type="entry name" value="HH_CzcB"/>
    <property type="match status" value="1"/>
</dbReference>
<dbReference type="InterPro" id="IPR058792">
    <property type="entry name" value="Beta-barrel_RND_2"/>
</dbReference>
<evidence type="ECO:0000256" key="4">
    <source>
        <dbReference type="ARBA" id="ARBA00043263"/>
    </source>
</evidence>
<dbReference type="Proteomes" id="UP000503004">
    <property type="component" value="Chromosome"/>
</dbReference>
<accession>A0A858Q888</accession>
<dbReference type="InterPro" id="IPR051909">
    <property type="entry name" value="MFP_Cation_Efflux"/>
</dbReference>
<organism evidence="10 11">
    <name type="scientific">Methylococcus geothermalis</name>
    <dbReference type="NCBI Taxonomy" id="2681310"/>
    <lineage>
        <taxon>Bacteria</taxon>
        <taxon>Pseudomonadati</taxon>
        <taxon>Pseudomonadota</taxon>
        <taxon>Gammaproteobacteria</taxon>
        <taxon>Methylococcales</taxon>
        <taxon>Methylococcaceae</taxon>
        <taxon>Methylococcus</taxon>
    </lineage>
</organism>
<dbReference type="FunFam" id="2.40.30.170:FF:000010">
    <property type="entry name" value="Efflux RND transporter periplasmic adaptor subunit"/>
    <property type="match status" value="1"/>
</dbReference>
<comment type="function">
    <text evidence="5">CzcA and CzcB together would act in zinc efflux nearly as effectively as the complete czc efflux system (CzcABC). The CzcB protein is thought to funnel zinc cations to the CzcA transport protein.</text>
</comment>
<reference evidence="11" key="1">
    <citation type="submission" date="2019-12" db="EMBL/GenBank/DDBJ databases">
        <authorList>
            <person name="Awala S.I."/>
            <person name="Rhee S.K."/>
        </authorList>
    </citation>
    <scope>NUCLEOTIDE SEQUENCE [LARGE SCALE GENOMIC DNA]</scope>
    <source>
        <strain evidence="11">IM1</strain>
    </source>
</reference>
<dbReference type="Gene3D" id="2.40.30.170">
    <property type="match status" value="1"/>
</dbReference>
<dbReference type="Pfam" id="PF25967">
    <property type="entry name" value="RND-MFP_C"/>
    <property type="match status" value="1"/>
</dbReference>
<evidence type="ECO:0000313" key="11">
    <source>
        <dbReference type="Proteomes" id="UP000503004"/>
    </source>
</evidence>
<evidence type="ECO:0000256" key="5">
    <source>
        <dbReference type="ARBA" id="ARBA00058766"/>
    </source>
</evidence>
<gene>
    <name evidence="10" type="ORF">GNH96_08580</name>
</gene>
<evidence type="ECO:0000259" key="9">
    <source>
        <dbReference type="Pfam" id="PF25973"/>
    </source>
</evidence>
<dbReference type="Pfam" id="PF25973">
    <property type="entry name" value="BSH_CzcB"/>
    <property type="match status" value="1"/>
</dbReference>
<dbReference type="InterPro" id="IPR058627">
    <property type="entry name" value="MdtA-like_C"/>
</dbReference>
<dbReference type="GO" id="GO:0046686">
    <property type="term" value="P:response to cadmium ion"/>
    <property type="evidence" value="ECO:0007669"/>
    <property type="project" value="UniProtKB-KW"/>
</dbReference>
<dbReference type="GO" id="GO:0022857">
    <property type="term" value="F:transmembrane transporter activity"/>
    <property type="evidence" value="ECO:0007669"/>
    <property type="project" value="InterPro"/>
</dbReference>
<evidence type="ECO:0000259" key="8">
    <source>
        <dbReference type="Pfam" id="PF25967"/>
    </source>
</evidence>
<dbReference type="InterPro" id="IPR058648">
    <property type="entry name" value="HH_CzcB-like"/>
</dbReference>
<dbReference type="Gene3D" id="2.40.420.20">
    <property type="match status" value="1"/>
</dbReference>
<evidence type="ECO:0000259" key="7">
    <source>
        <dbReference type="Pfam" id="PF25954"/>
    </source>
</evidence>
<dbReference type="RefSeq" id="WP_169603301.1">
    <property type="nucleotide sequence ID" value="NZ_CP046565.1"/>
</dbReference>
<evidence type="ECO:0000256" key="1">
    <source>
        <dbReference type="ARBA" id="ARBA00009477"/>
    </source>
</evidence>
<dbReference type="GO" id="GO:0016020">
    <property type="term" value="C:membrane"/>
    <property type="evidence" value="ECO:0007669"/>
    <property type="project" value="InterPro"/>
</dbReference>
<evidence type="ECO:0000256" key="3">
    <source>
        <dbReference type="ARBA" id="ARBA00022833"/>
    </source>
</evidence>
<dbReference type="InterPro" id="IPR058647">
    <property type="entry name" value="BSH_CzcB-like"/>
</dbReference>
<dbReference type="PANTHER" id="PTHR30097">
    <property type="entry name" value="CATION EFFLUX SYSTEM PROTEIN CUSB"/>
    <property type="match status" value="1"/>
</dbReference>
<sequence length="384" mass="42790">MKFHRMWQWFRPCTLALVLVACHGTDDNDQAELSPNPQDILQLPANSPKIHSIREAEAIPEQRPLLEPITGKITYDETRTVRVSSPIAGRIIAIPAQLGAAVGVGTPLLELDSPELGQAQAEYAKATADLKLAEYDFERLKNLYEHGIAPHKEFHQAEDALERARSEAERSRLRLANLGVHEKRPDNHFTLKAPIAGIVTERNVNPGMEVRPDLTTPLFVVSDLSRLWVLLDVFEKDLAVIHPGQDVKLTVPAYPDEWFPARIDYIGKVVDETTRTVKVRCLLPNPDGKLLPSMYASVEVESPPDDKAIVVPLTALFTEGESDWLFVALGEGRYQKREVRVGLRLKKEAVLLEGVQPGERIVTDGALLLRSELDTAPDAEKKQP</sequence>
<proteinExistence type="inferred from homology"/>
<dbReference type="Gene3D" id="1.10.287.470">
    <property type="entry name" value="Helix hairpin bin"/>
    <property type="match status" value="1"/>
</dbReference>
<feature type="domain" description="CzcB-like barrel-sandwich hybrid" evidence="9">
    <location>
        <begin position="79"/>
        <end position="223"/>
    </location>
</feature>
<dbReference type="GO" id="GO:0015679">
    <property type="term" value="P:plasma membrane copper ion transport"/>
    <property type="evidence" value="ECO:0007669"/>
    <property type="project" value="TreeGrafter"/>
</dbReference>
<evidence type="ECO:0000259" key="6">
    <source>
        <dbReference type="Pfam" id="PF25893"/>
    </source>
</evidence>
<name>A0A858Q888_9GAMM</name>
<dbReference type="EMBL" id="CP046565">
    <property type="protein sequence ID" value="QJD30021.1"/>
    <property type="molecule type" value="Genomic_DNA"/>
</dbReference>
<keyword evidence="3" id="KW-0862">Zinc</keyword>
<dbReference type="InterPro" id="IPR006143">
    <property type="entry name" value="RND_pump_MFP"/>
</dbReference>
<dbReference type="GO" id="GO:0030313">
    <property type="term" value="C:cell envelope"/>
    <property type="evidence" value="ECO:0007669"/>
    <property type="project" value="TreeGrafter"/>
</dbReference>
<evidence type="ECO:0000313" key="10">
    <source>
        <dbReference type="EMBL" id="QJD30021.1"/>
    </source>
</evidence>
<dbReference type="PROSITE" id="PS51257">
    <property type="entry name" value="PROKAR_LIPOPROTEIN"/>
    <property type="match status" value="1"/>
</dbReference>